<feature type="transmembrane region" description="Helical" evidence="1">
    <location>
        <begin position="157"/>
        <end position="174"/>
    </location>
</feature>
<gene>
    <name evidence="2" type="ORF">IWQ62_004329</name>
</gene>
<dbReference type="PANTHER" id="PTHR38421:SF1">
    <property type="entry name" value="TRANSMEMBRANE PROTEIN"/>
    <property type="match status" value="1"/>
</dbReference>
<dbReference type="EMBL" id="JANBPY010001404">
    <property type="protein sequence ID" value="KAJ1960173.1"/>
    <property type="molecule type" value="Genomic_DNA"/>
</dbReference>
<accession>A0A9W8AM51</accession>
<dbReference type="AlphaFoldDB" id="A0A9W8AM51"/>
<feature type="transmembrane region" description="Helical" evidence="1">
    <location>
        <begin position="251"/>
        <end position="268"/>
    </location>
</feature>
<evidence type="ECO:0000256" key="1">
    <source>
        <dbReference type="SAM" id="Phobius"/>
    </source>
</evidence>
<reference evidence="2" key="1">
    <citation type="submission" date="2022-07" db="EMBL/GenBank/DDBJ databases">
        <title>Phylogenomic reconstructions and comparative analyses of Kickxellomycotina fungi.</title>
        <authorList>
            <person name="Reynolds N.K."/>
            <person name="Stajich J.E."/>
            <person name="Barry K."/>
            <person name="Grigoriev I.V."/>
            <person name="Crous P."/>
            <person name="Smith M.E."/>
        </authorList>
    </citation>
    <scope>NUCLEOTIDE SEQUENCE</scope>
    <source>
        <strain evidence="2">RSA 1196</strain>
    </source>
</reference>
<evidence type="ECO:0000313" key="2">
    <source>
        <dbReference type="EMBL" id="KAJ1960173.1"/>
    </source>
</evidence>
<name>A0A9W8AM51_9FUNG</name>
<dbReference type="Proteomes" id="UP001150925">
    <property type="component" value="Unassembled WGS sequence"/>
</dbReference>
<protein>
    <submittedName>
        <fullName evidence="2">Uncharacterized protein</fullName>
    </submittedName>
</protein>
<keyword evidence="3" id="KW-1185">Reference proteome</keyword>
<dbReference type="OrthoDB" id="10041630at2759"/>
<evidence type="ECO:0000313" key="3">
    <source>
        <dbReference type="Proteomes" id="UP001150925"/>
    </source>
</evidence>
<feature type="transmembrane region" description="Helical" evidence="1">
    <location>
        <begin position="30"/>
        <end position="53"/>
    </location>
</feature>
<feature type="transmembrane region" description="Helical" evidence="1">
    <location>
        <begin position="186"/>
        <end position="205"/>
    </location>
</feature>
<proteinExistence type="predicted"/>
<sequence length="303" mass="34466">MLSWSQIQHGFQLGLEGGQLAVREPKVRRWFGKALVTLVVTMVILHFLARVLIHVPLFLLRGANTTVASFATYDSEGVHQWLLDAEASVNWALQTLPLTGVLLVRSLYSKPFDAMFMTMVQTQSAEYYQALVNWPHRAPFWTVLKHHFLRTWRRMKLAAVMLVLVSLPMVGPYVPWLANFKLMTDVLGPGLAGSVTVLAMAVPGVKDLAWPLFKAILACQQLNRELLDPFFTRLRLTPKDRRAWFRERQSLLLGFVSGFYMLIQIPMIGPAFFVFAQAAMGYWVIHTTSLDALARNLSRRKPQ</sequence>
<keyword evidence="1" id="KW-1133">Transmembrane helix</keyword>
<dbReference type="PANTHER" id="PTHR38421">
    <property type="entry name" value="TRANSMEMBRANE PROTEIN USGS"/>
    <property type="match status" value="1"/>
</dbReference>
<comment type="caution">
    <text evidence="2">The sequence shown here is derived from an EMBL/GenBank/DDBJ whole genome shotgun (WGS) entry which is preliminary data.</text>
</comment>
<keyword evidence="1" id="KW-0812">Transmembrane</keyword>
<feature type="transmembrane region" description="Helical" evidence="1">
    <location>
        <begin position="91"/>
        <end position="108"/>
    </location>
</feature>
<organism evidence="2 3">
    <name type="scientific">Dispira parvispora</name>
    <dbReference type="NCBI Taxonomy" id="1520584"/>
    <lineage>
        <taxon>Eukaryota</taxon>
        <taxon>Fungi</taxon>
        <taxon>Fungi incertae sedis</taxon>
        <taxon>Zoopagomycota</taxon>
        <taxon>Kickxellomycotina</taxon>
        <taxon>Dimargaritomycetes</taxon>
        <taxon>Dimargaritales</taxon>
        <taxon>Dimargaritaceae</taxon>
        <taxon>Dispira</taxon>
    </lineage>
</organism>
<keyword evidence="1" id="KW-0472">Membrane</keyword>